<keyword evidence="1" id="KW-0969">Cilium</keyword>
<dbReference type="EMBL" id="CYXO01000004">
    <property type="protein sequence ID" value="CUM87410.1"/>
    <property type="molecule type" value="Genomic_DNA"/>
</dbReference>
<dbReference type="RefSeq" id="WP_242856328.1">
    <property type="nucleotide sequence ID" value="NZ_CYXO01000004.1"/>
</dbReference>
<keyword evidence="1" id="KW-0808">Transferase</keyword>
<name>A0A173SAY4_9FIRM</name>
<keyword evidence="1" id="KW-0966">Cell projection</keyword>
<proteinExistence type="predicted"/>
<dbReference type="Proteomes" id="UP000095597">
    <property type="component" value="Unassembled WGS sequence"/>
</dbReference>
<accession>A0A173SAY4</accession>
<evidence type="ECO:0000313" key="2">
    <source>
        <dbReference type="Proteomes" id="UP000095597"/>
    </source>
</evidence>
<protein>
    <submittedName>
        <fullName evidence="1">Flagellin N-methylase</fullName>
    </submittedName>
</protein>
<dbReference type="Pfam" id="PF03692">
    <property type="entry name" value="CxxCxxCC"/>
    <property type="match status" value="1"/>
</dbReference>
<evidence type="ECO:0000313" key="1">
    <source>
        <dbReference type="EMBL" id="CUM87410.1"/>
    </source>
</evidence>
<dbReference type="GO" id="GO:0008168">
    <property type="term" value="F:methyltransferase activity"/>
    <property type="evidence" value="ECO:0007669"/>
    <property type="project" value="UniProtKB-KW"/>
</dbReference>
<keyword evidence="1" id="KW-0282">Flagellum</keyword>
<dbReference type="AlphaFoldDB" id="A0A173SAY4"/>
<organism evidence="1 2">
    <name type="scientific">Dorea longicatena</name>
    <dbReference type="NCBI Taxonomy" id="88431"/>
    <lineage>
        <taxon>Bacteria</taxon>
        <taxon>Bacillati</taxon>
        <taxon>Bacillota</taxon>
        <taxon>Clostridia</taxon>
        <taxon>Lachnospirales</taxon>
        <taxon>Lachnospiraceae</taxon>
        <taxon>Dorea</taxon>
    </lineage>
</organism>
<keyword evidence="1" id="KW-0489">Methyltransferase</keyword>
<gene>
    <name evidence="1" type="ORF">ERS852573_00925</name>
</gene>
<sequence>MIAKMDNLKSAIDKMNSGVYDFTDDGKCTQCGACCSNYLPMTQKEIATIHRFVKKHDIKEFKHLFPVSNDTFDMTCPFMDDSKQKEKCRIYSVRPEICKQFICSKERKPFNGHWQQYSVVDMRGEFFGK</sequence>
<dbReference type="InterPro" id="IPR005358">
    <property type="entry name" value="Puta_zinc/iron-chelating_dom"/>
</dbReference>
<reference evidence="1 2" key="1">
    <citation type="submission" date="2015-09" db="EMBL/GenBank/DDBJ databases">
        <authorList>
            <consortium name="Pathogen Informatics"/>
        </authorList>
    </citation>
    <scope>NUCLEOTIDE SEQUENCE [LARGE SCALE GENOMIC DNA]</scope>
    <source>
        <strain evidence="1 2">2789STDY5834961</strain>
    </source>
</reference>
<dbReference type="GO" id="GO:0032259">
    <property type="term" value="P:methylation"/>
    <property type="evidence" value="ECO:0007669"/>
    <property type="project" value="UniProtKB-KW"/>
</dbReference>